<dbReference type="PANTHER" id="PTHR38459:SF1">
    <property type="entry name" value="PROPHAGE BACTOPRENOL-LINKED GLUCOSE TRANSLOCASE HOMOLOG"/>
    <property type="match status" value="1"/>
</dbReference>
<dbReference type="InterPro" id="IPR051401">
    <property type="entry name" value="GtrA_CellWall_Glycosyl"/>
</dbReference>
<comment type="caution">
    <text evidence="9">The sequence shown here is derived from an EMBL/GenBank/DDBJ whole genome shotgun (WGS) entry which is preliminary data.</text>
</comment>
<feature type="domain" description="GtrA/DPMS transmembrane" evidence="8">
    <location>
        <begin position="25"/>
        <end position="144"/>
    </location>
</feature>
<dbReference type="RefSeq" id="WP_168447669.1">
    <property type="nucleotide sequence ID" value="NZ_JAAXOW010000003.1"/>
</dbReference>
<keyword evidence="4 7" id="KW-1133">Transmembrane helix</keyword>
<evidence type="ECO:0000256" key="4">
    <source>
        <dbReference type="ARBA" id="ARBA00022989"/>
    </source>
</evidence>
<comment type="similarity">
    <text evidence="2">Belongs to the GtrA family.</text>
</comment>
<evidence type="ECO:0000313" key="9">
    <source>
        <dbReference type="EMBL" id="NKX93594.1"/>
    </source>
</evidence>
<comment type="subcellular location">
    <subcellularLocation>
        <location evidence="1">Membrane</location>
        <topology evidence="1">Multi-pass membrane protein</topology>
    </subcellularLocation>
</comment>
<evidence type="ECO:0000313" key="10">
    <source>
        <dbReference type="Proteomes" id="UP000774283"/>
    </source>
</evidence>
<dbReference type="AlphaFoldDB" id="A0A9X5FCD1"/>
<evidence type="ECO:0000256" key="3">
    <source>
        <dbReference type="ARBA" id="ARBA00022692"/>
    </source>
</evidence>
<keyword evidence="3 7" id="KW-0812">Transmembrane</keyword>
<feature type="transmembrane region" description="Helical" evidence="7">
    <location>
        <begin position="57"/>
        <end position="75"/>
    </location>
</feature>
<evidence type="ECO:0000256" key="1">
    <source>
        <dbReference type="ARBA" id="ARBA00004141"/>
    </source>
</evidence>
<protein>
    <submittedName>
        <fullName evidence="9">GtrA family protein</fullName>
    </submittedName>
</protein>
<proteinExistence type="inferred from homology"/>
<keyword evidence="5 7" id="KW-0472">Membrane</keyword>
<feature type="region of interest" description="Disordered" evidence="6">
    <location>
        <begin position="147"/>
        <end position="170"/>
    </location>
</feature>
<evidence type="ECO:0000256" key="6">
    <source>
        <dbReference type="SAM" id="MobiDB-lite"/>
    </source>
</evidence>
<evidence type="ECO:0000256" key="2">
    <source>
        <dbReference type="ARBA" id="ARBA00009399"/>
    </source>
</evidence>
<sequence length="170" mass="18598">MIRPVRGTGRTRAVRAILADRRVAYVIVGGLNTLLGTAWFVAFQLLFQALDVGRFDYMAALVCAQAASIMTSFLAQRYFVFKVRGHFWADLARFATVSMTAFGVNLALLPICVELLGWPKIPAQLAVTAIIAVATYIAHRDFSFRRPGTAPSPGDDVRTDTGRTDTEALS</sequence>
<name>A0A9X5FCD1_9MICO</name>
<feature type="compositionally biased region" description="Basic and acidic residues" evidence="6">
    <location>
        <begin position="155"/>
        <end position="170"/>
    </location>
</feature>
<feature type="transmembrane region" description="Helical" evidence="7">
    <location>
        <begin position="87"/>
        <end position="109"/>
    </location>
</feature>
<organism evidence="9 10">
    <name type="scientific">Sanguibacter hominis ATCC BAA-789</name>
    <dbReference type="NCBI Taxonomy" id="1312740"/>
    <lineage>
        <taxon>Bacteria</taxon>
        <taxon>Bacillati</taxon>
        <taxon>Actinomycetota</taxon>
        <taxon>Actinomycetes</taxon>
        <taxon>Micrococcales</taxon>
        <taxon>Sanguibacteraceae</taxon>
        <taxon>Sanguibacter</taxon>
    </lineage>
</organism>
<feature type="transmembrane region" description="Helical" evidence="7">
    <location>
        <begin position="23"/>
        <end position="45"/>
    </location>
</feature>
<feature type="transmembrane region" description="Helical" evidence="7">
    <location>
        <begin position="121"/>
        <end position="138"/>
    </location>
</feature>
<gene>
    <name evidence="9" type="ORF">HF995_09970</name>
</gene>
<evidence type="ECO:0000256" key="5">
    <source>
        <dbReference type="ARBA" id="ARBA00023136"/>
    </source>
</evidence>
<dbReference type="Proteomes" id="UP000774283">
    <property type="component" value="Unassembled WGS sequence"/>
</dbReference>
<reference evidence="9 10" key="1">
    <citation type="submission" date="2020-04" db="EMBL/GenBank/DDBJ databases">
        <title>MicrobeNet Type strains.</title>
        <authorList>
            <person name="Nicholson A.C."/>
        </authorList>
    </citation>
    <scope>NUCLEOTIDE SEQUENCE [LARGE SCALE GENOMIC DNA]</scope>
    <source>
        <strain evidence="9 10">ATCC BAA-789</strain>
    </source>
</reference>
<evidence type="ECO:0000259" key="8">
    <source>
        <dbReference type="Pfam" id="PF04138"/>
    </source>
</evidence>
<evidence type="ECO:0000256" key="7">
    <source>
        <dbReference type="SAM" id="Phobius"/>
    </source>
</evidence>
<accession>A0A9X5FCD1</accession>
<keyword evidence="10" id="KW-1185">Reference proteome</keyword>
<dbReference type="GO" id="GO:0000271">
    <property type="term" value="P:polysaccharide biosynthetic process"/>
    <property type="evidence" value="ECO:0007669"/>
    <property type="project" value="InterPro"/>
</dbReference>
<dbReference type="GO" id="GO:0005886">
    <property type="term" value="C:plasma membrane"/>
    <property type="evidence" value="ECO:0007669"/>
    <property type="project" value="TreeGrafter"/>
</dbReference>
<dbReference type="InterPro" id="IPR007267">
    <property type="entry name" value="GtrA_DPMS_TM"/>
</dbReference>
<dbReference type="PANTHER" id="PTHR38459">
    <property type="entry name" value="PROPHAGE BACTOPRENOL-LINKED GLUCOSE TRANSLOCASE HOMOLOG"/>
    <property type="match status" value="1"/>
</dbReference>
<dbReference type="EMBL" id="JAAXOW010000003">
    <property type="protein sequence ID" value="NKX93594.1"/>
    <property type="molecule type" value="Genomic_DNA"/>
</dbReference>
<dbReference type="Pfam" id="PF04138">
    <property type="entry name" value="GtrA_DPMS_TM"/>
    <property type="match status" value="1"/>
</dbReference>